<proteinExistence type="predicted"/>
<accession>A0AAD9DGR4</accession>
<dbReference type="AlphaFoldDB" id="A0AAD9DGR4"/>
<feature type="region of interest" description="Disordered" evidence="1">
    <location>
        <begin position="405"/>
        <end position="424"/>
    </location>
</feature>
<feature type="region of interest" description="Disordered" evidence="1">
    <location>
        <begin position="635"/>
        <end position="754"/>
    </location>
</feature>
<reference evidence="2" key="1">
    <citation type="submission" date="2023-06" db="EMBL/GenBank/DDBJ databases">
        <title>Survivors Of The Sea: Transcriptome response of Skeletonema marinoi to long-term dormancy.</title>
        <authorList>
            <person name="Pinder M.I.M."/>
            <person name="Kourtchenko O."/>
            <person name="Robertson E.K."/>
            <person name="Larsson T."/>
            <person name="Maumus F."/>
            <person name="Osuna-Cruz C.M."/>
            <person name="Vancaester E."/>
            <person name="Stenow R."/>
            <person name="Vandepoele K."/>
            <person name="Ploug H."/>
            <person name="Bruchert V."/>
            <person name="Godhe A."/>
            <person name="Topel M."/>
        </authorList>
    </citation>
    <scope>NUCLEOTIDE SEQUENCE</scope>
    <source>
        <strain evidence="2">R05AC</strain>
    </source>
</reference>
<evidence type="ECO:0000313" key="3">
    <source>
        <dbReference type="Proteomes" id="UP001224775"/>
    </source>
</evidence>
<organism evidence="2 3">
    <name type="scientific">Skeletonema marinoi</name>
    <dbReference type="NCBI Taxonomy" id="267567"/>
    <lineage>
        <taxon>Eukaryota</taxon>
        <taxon>Sar</taxon>
        <taxon>Stramenopiles</taxon>
        <taxon>Ochrophyta</taxon>
        <taxon>Bacillariophyta</taxon>
        <taxon>Coscinodiscophyceae</taxon>
        <taxon>Thalassiosirophycidae</taxon>
        <taxon>Thalassiosirales</taxon>
        <taxon>Skeletonemataceae</taxon>
        <taxon>Skeletonema</taxon>
        <taxon>Skeletonema marinoi-dohrnii complex</taxon>
    </lineage>
</organism>
<feature type="region of interest" description="Disordered" evidence="1">
    <location>
        <begin position="462"/>
        <end position="513"/>
    </location>
</feature>
<evidence type="ECO:0000256" key="1">
    <source>
        <dbReference type="SAM" id="MobiDB-lite"/>
    </source>
</evidence>
<gene>
    <name evidence="2" type="ORF">QTG54_003378</name>
</gene>
<evidence type="ECO:0000313" key="2">
    <source>
        <dbReference type="EMBL" id="KAK1745454.1"/>
    </source>
</evidence>
<feature type="compositionally biased region" description="Polar residues" evidence="1">
    <location>
        <begin position="638"/>
        <end position="657"/>
    </location>
</feature>
<feature type="compositionally biased region" description="Basic and acidic residues" evidence="1">
    <location>
        <begin position="278"/>
        <end position="288"/>
    </location>
</feature>
<feature type="compositionally biased region" description="Pro residues" evidence="1">
    <location>
        <begin position="666"/>
        <end position="705"/>
    </location>
</feature>
<name>A0AAD9DGR4_9STRA</name>
<evidence type="ECO:0008006" key="4">
    <source>
        <dbReference type="Google" id="ProtNLM"/>
    </source>
</evidence>
<protein>
    <recommendedName>
        <fullName evidence="4">ENTH domain-containing protein</fullName>
    </recommendedName>
</protein>
<keyword evidence="3" id="KW-1185">Reference proteome</keyword>
<comment type="caution">
    <text evidence="2">The sequence shown here is derived from an EMBL/GenBank/DDBJ whole genome shotgun (WGS) entry which is preliminary data.</text>
</comment>
<feature type="compositionally biased region" description="Low complexity" evidence="1">
    <location>
        <begin position="712"/>
        <end position="736"/>
    </location>
</feature>
<feature type="compositionally biased region" description="Low complexity" evidence="1">
    <location>
        <begin position="492"/>
        <end position="513"/>
    </location>
</feature>
<dbReference type="Proteomes" id="UP001224775">
    <property type="component" value="Unassembled WGS sequence"/>
</dbReference>
<dbReference type="EMBL" id="JATAAI010000005">
    <property type="protein sequence ID" value="KAK1745454.1"/>
    <property type="molecule type" value="Genomic_DNA"/>
</dbReference>
<feature type="region of interest" description="Disordered" evidence="1">
    <location>
        <begin position="278"/>
        <end position="317"/>
    </location>
</feature>
<sequence length="754" mass="81749">MMRNNNPLNLFPTTQTSQAAQLKLQRLLYSTFNRGPTQIQTTIASTLFNDQIDYMSTLDMNRAASFTFGYQNNIDTTTGHGGESVANEVWELLLDAVLCRCTEHSVLALTKTISLLEHVLVNGAERVCLDGELLYRIEMAVGPLRELNTALVEQQLIEQILTTNNSDDNTSNDNGRARGNNDVVLIANGIGEQFTNFSTKAAATMLKLRGGSIDKGHPVRMAADKLYTLVSNPNNLRQLRLEKASSSNTTSLVPIGSANKAGFITDEGRYRLLQQKMAREEKEQQAAKRKEHQQLQQTRSNLIGPASTDGFGGGYTGANGSTKTQVVGAAHSLEDMIKSAKFELEQHKNKRAEQIASLKKGYSDNPHEVARKLQELERNDVTRDPKFIEKERGLQQALEYLEELQREQQEKEEEEENVGDLLGGGDFFGGNTNAVNGGMNHSQAFGGGSEDLLGFQSNVSQVPVSSSQPDVFGASSSGGTADLLGFDGFAGPSPQQPQHHQQRIQQQQQQYYQSQPHQINTITDNSSSMMGNGSFLPSPEKLEMRPSLVTGMRGPPATGNSNAGGDDLWKGWHATSSTNDPVVPPVSTYTDDLSSYGAMGGIPGSAIPQPEEENEDVKLEKERKMNLAAGLFAGVFPDTTTSSSGSGARMNSISATTPDPFESMLPTPPMDAPPPPPIDAPHPPPPNVPPPPPPPNEAPPPPPPTNGDVSVEQMQEIIRQQQEQMNQMMQMMQQMGMQGGAPNSNNGVGGWPSS</sequence>